<name>A0A1G7FY82_9FLAO</name>
<protein>
    <submittedName>
        <fullName evidence="1">Uncharacterized protein</fullName>
    </submittedName>
</protein>
<dbReference type="AlphaFoldDB" id="A0A1G7FY82"/>
<keyword evidence="2" id="KW-1185">Reference proteome</keyword>
<dbReference type="RefSeq" id="WP_221403663.1">
    <property type="nucleotide sequence ID" value="NZ_FNAS01000032.1"/>
</dbReference>
<dbReference type="EMBL" id="FNAS01000032">
    <property type="protein sequence ID" value="SDE80827.1"/>
    <property type="molecule type" value="Genomic_DNA"/>
</dbReference>
<evidence type="ECO:0000313" key="1">
    <source>
        <dbReference type="EMBL" id="SDE80827.1"/>
    </source>
</evidence>
<gene>
    <name evidence="1" type="ORF">SAMN05421544_1323</name>
</gene>
<proteinExistence type="predicted"/>
<sequence length="209" mass="24839">MQQTTLQALQTYTETNQAFSQIAKLEQNLSIRQSIQNAQILCQESTKIDAIRQIIRIVEFFLKVTGKELEPYQIQILAGDLYEKFQYDTMDDIILLFKMARQGDFGKVYRCDTLEIMNWANLYLDIKAEEREKLYYDSKAKLTEKQGFYFHELPKEMQNKFNAILKKRTVKEEYFLPPRITDFLTQQKHRDQIAKAIKEDENDKTNPKK</sequence>
<dbReference type="Proteomes" id="UP000198517">
    <property type="component" value="Unassembled WGS sequence"/>
</dbReference>
<accession>A0A1G7FY82</accession>
<organism evidence="1 2">
    <name type="scientific">Riemerella columbipharyngis</name>
    <dbReference type="NCBI Taxonomy" id="1071918"/>
    <lineage>
        <taxon>Bacteria</taxon>
        <taxon>Pseudomonadati</taxon>
        <taxon>Bacteroidota</taxon>
        <taxon>Flavobacteriia</taxon>
        <taxon>Flavobacteriales</taxon>
        <taxon>Weeksellaceae</taxon>
        <taxon>Riemerella</taxon>
    </lineage>
</organism>
<dbReference type="STRING" id="1071918.SAMN05421544_1323"/>
<evidence type="ECO:0000313" key="2">
    <source>
        <dbReference type="Proteomes" id="UP000198517"/>
    </source>
</evidence>
<reference evidence="1 2" key="1">
    <citation type="submission" date="2016-10" db="EMBL/GenBank/DDBJ databases">
        <authorList>
            <person name="de Groot N.N."/>
        </authorList>
    </citation>
    <scope>NUCLEOTIDE SEQUENCE [LARGE SCALE GENOMIC DNA]</scope>
    <source>
        <strain evidence="1 2">DSM 24015</strain>
    </source>
</reference>